<evidence type="ECO:0000256" key="9">
    <source>
        <dbReference type="ARBA" id="ARBA00023237"/>
    </source>
</evidence>
<evidence type="ECO:0000256" key="2">
    <source>
        <dbReference type="ARBA" id="ARBA00022448"/>
    </source>
</evidence>
<evidence type="ECO:0000313" key="15">
    <source>
        <dbReference type="Proteomes" id="UP000605676"/>
    </source>
</evidence>
<evidence type="ECO:0000256" key="1">
    <source>
        <dbReference type="ARBA" id="ARBA00004571"/>
    </source>
</evidence>
<comment type="subcellular location">
    <subcellularLocation>
        <location evidence="1 10">Cell outer membrane</location>
        <topology evidence="1 10">Multi-pass membrane protein</topology>
    </subcellularLocation>
</comment>
<keyword evidence="3 10" id="KW-1134">Transmembrane beta strand</keyword>
<keyword evidence="6 11" id="KW-0798">TonB box</keyword>
<comment type="caution">
    <text evidence="14">The sequence shown here is derived from an EMBL/GenBank/DDBJ whole genome shotgun (WGS) entry which is preliminary data.</text>
</comment>
<organism evidence="14 15">
    <name type="scientific">Carboxylicivirga marina</name>
    <dbReference type="NCBI Taxonomy" id="2800988"/>
    <lineage>
        <taxon>Bacteria</taxon>
        <taxon>Pseudomonadati</taxon>
        <taxon>Bacteroidota</taxon>
        <taxon>Bacteroidia</taxon>
        <taxon>Marinilabiliales</taxon>
        <taxon>Marinilabiliaceae</taxon>
        <taxon>Carboxylicivirga</taxon>
    </lineage>
</organism>
<dbReference type="InterPro" id="IPR036942">
    <property type="entry name" value="Beta-barrel_TonB_sf"/>
</dbReference>
<reference evidence="14 15" key="1">
    <citation type="submission" date="2021-01" db="EMBL/GenBank/DDBJ databases">
        <title>Carboxyliciviraga sp.nov., isolated from coastal sediments.</title>
        <authorList>
            <person name="Lu D."/>
            <person name="Zhang T."/>
        </authorList>
    </citation>
    <scope>NUCLEOTIDE SEQUENCE [LARGE SCALE GENOMIC DNA]</scope>
    <source>
        <strain evidence="14 15">N1Y132</strain>
    </source>
</reference>
<dbReference type="InterPro" id="IPR037066">
    <property type="entry name" value="Plug_dom_sf"/>
</dbReference>
<dbReference type="InterPro" id="IPR012910">
    <property type="entry name" value="Plug_dom"/>
</dbReference>
<feature type="domain" description="TonB-dependent receptor-like beta-barrel" evidence="12">
    <location>
        <begin position="213"/>
        <end position="642"/>
    </location>
</feature>
<dbReference type="EMBL" id="JAENRR010000011">
    <property type="protein sequence ID" value="MBK3517069.1"/>
    <property type="molecule type" value="Genomic_DNA"/>
</dbReference>
<proteinExistence type="inferred from homology"/>
<evidence type="ECO:0000313" key="14">
    <source>
        <dbReference type="EMBL" id="MBK3517069.1"/>
    </source>
</evidence>
<evidence type="ECO:0000259" key="12">
    <source>
        <dbReference type="Pfam" id="PF00593"/>
    </source>
</evidence>
<protein>
    <submittedName>
        <fullName evidence="14">TonB-dependent receptor</fullName>
    </submittedName>
</protein>
<dbReference type="RefSeq" id="WP_200464296.1">
    <property type="nucleotide sequence ID" value="NZ_JAENRR010000011.1"/>
</dbReference>
<feature type="domain" description="TonB-dependent receptor plug" evidence="13">
    <location>
        <begin position="57"/>
        <end position="162"/>
    </location>
</feature>
<dbReference type="SUPFAM" id="SSF56935">
    <property type="entry name" value="Porins"/>
    <property type="match status" value="1"/>
</dbReference>
<sequence>MRPNLRHLVIAISLLIGLTTYSQINRGEISDTIQPKHLLLNEVSVNAPFSIWALKQWSGSISIIDSLSLENGNSYQIANQLNAIPGVFMQEGTLSTSRITIRGIGSRTPYNSNRIKVYWGDIPMTDGDGVSSIEDIGFNDINNIVVLKGPASALYGAGLGGVIVINPWELNNNSYHLNLKSEVAAYGTFSNQISILLSAKRGKTWLTAGQLKTDGYRDNSAYKRYNITLKGKYRLGKHHMHYLYNFRHFNGQIPSSLDSTDFHNEPSKAADSWAAICGYENSNRHIFNIALSSALNQNLTHSINLFSIITNLDELRPFNQLDETKLAIGIRDKLSYQFEKIKMEGGIEVMFEKNKLTLLGVKEHNKGTPLSKNTIERTYINTFGLAHYFLTPELSIQGGFNVNLTQYNNTDEFNDLKTSHQYPIVFSPRIGANYQLYKHSNIYMAAGHGFSPPSVEEAQLPSGGFNDEIKPEEGYHVDFGYRFSSSSGNTNAELTAYWMQMKNLLVTKRESEAVFYGVNAGKTDHKGIETSINHRLLWHANSLTLSGTFAYSINKFNEFIDDGIDFSGNHLPGIPQYSLFTQATYQAAGNTLILNYRQYGEQFLNDSNNKSYTPFGVLNAKVSRKLKWKSLAANIYLGANNLLNTHYASMLLINAPSFGNNQPRYYYPALPFNLYGGFSITL</sequence>
<keyword evidence="15" id="KW-1185">Reference proteome</keyword>
<dbReference type="Gene3D" id="2.40.170.20">
    <property type="entry name" value="TonB-dependent receptor, beta-barrel domain"/>
    <property type="match status" value="1"/>
</dbReference>
<keyword evidence="8 14" id="KW-0675">Receptor</keyword>
<accession>A0ABS1HIN4</accession>
<keyword evidence="7 10" id="KW-0472">Membrane</keyword>
<dbReference type="PANTHER" id="PTHR30069">
    <property type="entry name" value="TONB-DEPENDENT OUTER MEMBRANE RECEPTOR"/>
    <property type="match status" value="1"/>
</dbReference>
<evidence type="ECO:0000256" key="3">
    <source>
        <dbReference type="ARBA" id="ARBA00022452"/>
    </source>
</evidence>
<dbReference type="InterPro" id="IPR039426">
    <property type="entry name" value="TonB-dep_rcpt-like"/>
</dbReference>
<evidence type="ECO:0000256" key="6">
    <source>
        <dbReference type="ARBA" id="ARBA00023077"/>
    </source>
</evidence>
<evidence type="ECO:0000256" key="11">
    <source>
        <dbReference type="RuleBase" id="RU003357"/>
    </source>
</evidence>
<evidence type="ECO:0000256" key="5">
    <source>
        <dbReference type="ARBA" id="ARBA00022729"/>
    </source>
</evidence>
<evidence type="ECO:0000256" key="8">
    <source>
        <dbReference type="ARBA" id="ARBA00023170"/>
    </source>
</evidence>
<keyword evidence="2 10" id="KW-0813">Transport</keyword>
<dbReference type="Pfam" id="PF07715">
    <property type="entry name" value="Plug"/>
    <property type="match status" value="1"/>
</dbReference>
<evidence type="ECO:0000256" key="10">
    <source>
        <dbReference type="PROSITE-ProRule" id="PRU01360"/>
    </source>
</evidence>
<keyword evidence="5" id="KW-0732">Signal</keyword>
<dbReference type="PROSITE" id="PS52016">
    <property type="entry name" value="TONB_DEPENDENT_REC_3"/>
    <property type="match status" value="1"/>
</dbReference>
<gene>
    <name evidence="14" type="ORF">JIV24_06915</name>
</gene>
<name>A0ABS1HIN4_9BACT</name>
<dbReference type="InterPro" id="IPR000531">
    <property type="entry name" value="Beta-barrel_TonB"/>
</dbReference>
<keyword evidence="4 10" id="KW-0812">Transmembrane</keyword>
<dbReference type="Gene3D" id="2.170.130.10">
    <property type="entry name" value="TonB-dependent receptor, plug domain"/>
    <property type="match status" value="1"/>
</dbReference>
<dbReference type="Pfam" id="PF00593">
    <property type="entry name" value="TonB_dep_Rec_b-barrel"/>
    <property type="match status" value="1"/>
</dbReference>
<dbReference type="Proteomes" id="UP000605676">
    <property type="component" value="Unassembled WGS sequence"/>
</dbReference>
<keyword evidence="9 10" id="KW-0998">Cell outer membrane</keyword>
<comment type="similarity">
    <text evidence="10 11">Belongs to the TonB-dependent receptor family.</text>
</comment>
<evidence type="ECO:0000259" key="13">
    <source>
        <dbReference type="Pfam" id="PF07715"/>
    </source>
</evidence>
<evidence type="ECO:0000256" key="4">
    <source>
        <dbReference type="ARBA" id="ARBA00022692"/>
    </source>
</evidence>
<evidence type="ECO:0000256" key="7">
    <source>
        <dbReference type="ARBA" id="ARBA00023136"/>
    </source>
</evidence>
<dbReference type="PANTHER" id="PTHR30069:SF29">
    <property type="entry name" value="HEMOGLOBIN AND HEMOGLOBIN-HAPTOGLOBIN-BINDING PROTEIN 1-RELATED"/>
    <property type="match status" value="1"/>
</dbReference>